<dbReference type="AlphaFoldDB" id="A0A1Y6JJL8"/>
<sequence length="80" mass="8456">MKKSFYAVLLTGSLLVMAGCDQIESSSKQMLNTAADSAKKAIDDTHQAASKAVEEAKRELSVLEPAPSPAESESKSGKEI</sequence>
<evidence type="ECO:0000313" key="4">
    <source>
        <dbReference type="Proteomes" id="UP000196842"/>
    </source>
</evidence>
<feature type="signal peptide" evidence="2">
    <location>
        <begin position="1"/>
        <end position="18"/>
    </location>
</feature>
<keyword evidence="2" id="KW-0732">Signal</keyword>
<organism evidence="3 4">
    <name type="scientific">Pseudomonas viridiflava</name>
    <name type="common">Phytomonas viridiflava</name>
    <dbReference type="NCBI Taxonomy" id="33069"/>
    <lineage>
        <taxon>Bacteria</taxon>
        <taxon>Pseudomonadati</taxon>
        <taxon>Pseudomonadota</taxon>
        <taxon>Gammaproteobacteria</taxon>
        <taxon>Pseudomonadales</taxon>
        <taxon>Pseudomonadaceae</taxon>
        <taxon>Pseudomonas</taxon>
    </lineage>
</organism>
<feature type="compositionally biased region" description="Basic and acidic residues" evidence="1">
    <location>
        <begin position="42"/>
        <end position="61"/>
    </location>
</feature>
<dbReference type="Proteomes" id="UP000196842">
    <property type="component" value="Chromosome I"/>
</dbReference>
<accession>A0A1Y6JJL8</accession>
<dbReference type="KEGG" id="pvd:CFBP1590__2551"/>
<protein>
    <submittedName>
        <fullName evidence="3">Hypothetical secreted protein</fullName>
    </submittedName>
</protein>
<evidence type="ECO:0000256" key="1">
    <source>
        <dbReference type="SAM" id="MobiDB-lite"/>
    </source>
</evidence>
<gene>
    <name evidence="3" type="ORF">CFBP1590__2551</name>
</gene>
<name>A0A1Y6JJL8_PSEVI</name>
<evidence type="ECO:0000313" key="3">
    <source>
        <dbReference type="EMBL" id="SMS10137.1"/>
    </source>
</evidence>
<feature type="region of interest" description="Disordered" evidence="1">
    <location>
        <begin position="42"/>
        <end position="80"/>
    </location>
</feature>
<dbReference type="GeneID" id="47764208"/>
<feature type="chain" id="PRO_5011008052" evidence="2">
    <location>
        <begin position="19"/>
        <end position="80"/>
    </location>
</feature>
<proteinExistence type="predicted"/>
<reference evidence="3 4" key="1">
    <citation type="submission" date="2017-05" db="EMBL/GenBank/DDBJ databases">
        <authorList>
            <person name="Song R."/>
            <person name="Chenine A.L."/>
            <person name="Ruprecht R.M."/>
        </authorList>
    </citation>
    <scope>NUCLEOTIDE SEQUENCE [LARGE SCALE GENOMIC DNA]</scope>
    <source>
        <strain evidence="3 4">CFBP 1590</strain>
    </source>
</reference>
<evidence type="ECO:0000256" key="2">
    <source>
        <dbReference type="SAM" id="SignalP"/>
    </source>
</evidence>
<dbReference type="EMBL" id="LT855380">
    <property type="protein sequence ID" value="SMS10137.1"/>
    <property type="molecule type" value="Genomic_DNA"/>
</dbReference>
<dbReference type="RefSeq" id="WP_058431313.1">
    <property type="nucleotide sequence ID" value="NZ_CP077719.1"/>
</dbReference>
<dbReference type="PROSITE" id="PS51257">
    <property type="entry name" value="PROKAR_LIPOPROTEIN"/>
    <property type="match status" value="1"/>
</dbReference>